<dbReference type="InterPro" id="IPR012677">
    <property type="entry name" value="Nucleotide-bd_a/b_plait_sf"/>
</dbReference>
<evidence type="ECO:0000313" key="3">
    <source>
        <dbReference type="EMBL" id="GJT89083.1"/>
    </source>
</evidence>
<evidence type="ECO:0000256" key="1">
    <source>
        <dbReference type="SAM" id="MobiDB-lite"/>
    </source>
</evidence>
<dbReference type="Pfam" id="PF00076">
    <property type="entry name" value="RRM_1"/>
    <property type="match status" value="1"/>
</dbReference>
<gene>
    <name evidence="3" type="ORF">Tco_1070800</name>
</gene>
<feature type="compositionally biased region" description="Basic and acidic residues" evidence="1">
    <location>
        <begin position="118"/>
        <end position="131"/>
    </location>
</feature>
<sequence length="239" mass="28050">MRESETVRETAEQGGSRSKHNGKFSPTRATRSKNISFMFFNFLESWKMGDLWMMFRKYGTVFDIFMVQKRLKNGQQYGFVHFNNVMDIETLHKTLEAIWIQHHKLRVFKAFDRTERGGRIQNKKTNEESHRISNRNQHENQGTNEYNKNNEVLLNGGGEYGGHKKGNSNDGSKVERQVGTEMEEWAIEVETTTKIKEIMHRSVVGEVKKFEYLEKLPKIFDMDGMENTEIKHIVLDVNH</sequence>
<feature type="domain" description="RRM" evidence="2">
    <location>
        <begin position="50"/>
        <end position="105"/>
    </location>
</feature>
<comment type="caution">
    <text evidence="3">The sequence shown here is derived from an EMBL/GenBank/DDBJ whole genome shotgun (WGS) entry which is preliminary data.</text>
</comment>
<organism evidence="3 4">
    <name type="scientific">Tanacetum coccineum</name>
    <dbReference type="NCBI Taxonomy" id="301880"/>
    <lineage>
        <taxon>Eukaryota</taxon>
        <taxon>Viridiplantae</taxon>
        <taxon>Streptophyta</taxon>
        <taxon>Embryophyta</taxon>
        <taxon>Tracheophyta</taxon>
        <taxon>Spermatophyta</taxon>
        <taxon>Magnoliopsida</taxon>
        <taxon>eudicotyledons</taxon>
        <taxon>Gunneridae</taxon>
        <taxon>Pentapetalae</taxon>
        <taxon>asterids</taxon>
        <taxon>campanulids</taxon>
        <taxon>Asterales</taxon>
        <taxon>Asteraceae</taxon>
        <taxon>Asteroideae</taxon>
        <taxon>Anthemideae</taxon>
        <taxon>Anthemidinae</taxon>
        <taxon>Tanacetum</taxon>
    </lineage>
</organism>
<dbReference type="InterPro" id="IPR035979">
    <property type="entry name" value="RBD_domain_sf"/>
</dbReference>
<dbReference type="SUPFAM" id="SSF54928">
    <property type="entry name" value="RNA-binding domain, RBD"/>
    <property type="match status" value="1"/>
</dbReference>
<evidence type="ECO:0000259" key="2">
    <source>
        <dbReference type="Pfam" id="PF00076"/>
    </source>
</evidence>
<dbReference type="InterPro" id="IPR000504">
    <property type="entry name" value="RRM_dom"/>
</dbReference>
<evidence type="ECO:0000313" key="4">
    <source>
        <dbReference type="Proteomes" id="UP001151760"/>
    </source>
</evidence>
<reference evidence="3" key="1">
    <citation type="journal article" date="2022" name="Int. J. Mol. Sci.">
        <title>Draft Genome of Tanacetum Coccineum: Genomic Comparison of Closely Related Tanacetum-Family Plants.</title>
        <authorList>
            <person name="Yamashiro T."/>
            <person name="Shiraishi A."/>
            <person name="Nakayama K."/>
            <person name="Satake H."/>
        </authorList>
    </citation>
    <scope>NUCLEOTIDE SEQUENCE</scope>
</reference>
<name>A0ABQ5HMK1_9ASTR</name>
<feature type="region of interest" description="Disordered" evidence="1">
    <location>
        <begin position="118"/>
        <end position="177"/>
    </location>
</feature>
<reference evidence="3" key="2">
    <citation type="submission" date="2022-01" db="EMBL/GenBank/DDBJ databases">
        <authorList>
            <person name="Yamashiro T."/>
            <person name="Shiraishi A."/>
            <person name="Satake H."/>
            <person name="Nakayama K."/>
        </authorList>
    </citation>
    <scope>NUCLEOTIDE SEQUENCE</scope>
</reference>
<dbReference type="EMBL" id="BQNB010019790">
    <property type="protein sequence ID" value="GJT89083.1"/>
    <property type="molecule type" value="Genomic_DNA"/>
</dbReference>
<feature type="region of interest" description="Disordered" evidence="1">
    <location>
        <begin position="1"/>
        <end position="27"/>
    </location>
</feature>
<accession>A0ABQ5HMK1</accession>
<feature type="compositionally biased region" description="Basic and acidic residues" evidence="1">
    <location>
        <begin position="1"/>
        <end position="11"/>
    </location>
</feature>
<dbReference type="CDD" id="cd00590">
    <property type="entry name" value="RRM_SF"/>
    <property type="match status" value="1"/>
</dbReference>
<protein>
    <submittedName>
        <fullName evidence="3">Transposon TX1</fullName>
    </submittedName>
</protein>
<keyword evidence="4" id="KW-1185">Reference proteome</keyword>
<proteinExistence type="predicted"/>
<dbReference type="Proteomes" id="UP001151760">
    <property type="component" value="Unassembled WGS sequence"/>
</dbReference>
<dbReference type="Gene3D" id="3.30.70.330">
    <property type="match status" value="1"/>
</dbReference>